<dbReference type="EMBL" id="CP108085">
    <property type="protein sequence ID" value="WUP75547.1"/>
    <property type="molecule type" value="Genomic_DNA"/>
</dbReference>
<evidence type="ECO:0000313" key="14">
    <source>
        <dbReference type="EMBL" id="WUP75547.1"/>
    </source>
</evidence>
<evidence type="ECO:0000256" key="9">
    <source>
        <dbReference type="ARBA" id="ARBA00023004"/>
    </source>
</evidence>
<dbReference type="Pfam" id="PF00199">
    <property type="entry name" value="Catalase"/>
    <property type="match status" value="1"/>
</dbReference>
<comment type="similarity">
    <text evidence="3 11">Belongs to the catalase family.</text>
</comment>
<keyword evidence="8 11" id="KW-0560">Oxidoreductase</keyword>
<organism evidence="14 15">
    <name type="scientific">Microbispora hainanensis</name>
    <dbReference type="NCBI Taxonomy" id="568844"/>
    <lineage>
        <taxon>Bacteria</taxon>
        <taxon>Bacillati</taxon>
        <taxon>Actinomycetota</taxon>
        <taxon>Actinomycetes</taxon>
        <taxon>Streptosporangiales</taxon>
        <taxon>Streptosporangiaceae</taxon>
        <taxon>Microbispora</taxon>
    </lineage>
</organism>
<dbReference type="PROSITE" id="PS00437">
    <property type="entry name" value="CATALASE_1"/>
    <property type="match status" value="1"/>
</dbReference>
<proteinExistence type="inferred from homology"/>
<evidence type="ECO:0000256" key="8">
    <source>
        <dbReference type="ARBA" id="ARBA00023002"/>
    </source>
</evidence>
<dbReference type="CDD" id="cd08154">
    <property type="entry name" value="catalase_clade_1"/>
    <property type="match status" value="1"/>
</dbReference>
<comment type="catalytic activity">
    <reaction evidence="11">
        <text>2 H2O2 = O2 + 2 H2O</text>
        <dbReference type="Rhea" id="RHEA:20309"/>
        <dbReference type="ChEBI" id="CHEBI:15377"/>
        <dbReference type="ChEBI" id="CHEBI:15379"/>
        <dbReference type="ChEBI" id="CHEBI:16240"/>
        <dbReference type="EC" id="1.11.1.6"/>
    </reaction>
</comment>
<evidence type="ECO:0000259" key="13">
    <source>
        <dbReference type="SMART" id="SM01060"/>
    </source>
</evidence>
<comment type="cofactor">
    <cofactor evidence="1">
        <name>heme</name>
        <dbReference type="ChEBI" id="CHEBI:30413"/>
    </cofactor>
</comment>
<protein>
    <recommendedName>
        <fullName evidence="4 11">Catalase</fullName>
        <ecNumber evidence="4 11">1.11.1.6</ecNumber>
    </recommendedName>
</protein>
<dbReference type="InterPro" id="IPR002226">
    <property type="entry name" value="Catalase_haem_BS"/>
</dbReference>
<keyword evidence="7 11" id="KW-0479">Metal-binding</keyword>
<evidence type="ECO:0000256" key="6">
    <source>
        <dbReference type="ARBA" id="ARBA00022617"/>
    </source>
</evidence>
<dbReference type="InterPro" id="IPR020835">
    <property type="entry name" value="Catalase_sf"/>
</dbReference>
<evidence type="ECO:0000256" key="2">
    <source>
        <dbReference type="ARBA" id="ARBA00002974"/>
    </source>
</evidence>
<evidence type="ECO:0000256" key="4">
    <source>
        <dbReference type="ARBA" id="ARBA00012314"/>
    </source>
</evidence>
<dbReference type="PANTHER" id="PTHR11465">
    <property type="entry name" value="CATALASE"/>
    <property type="match status" value="1"/>
</dbReference>
<dbReference type="PANTHER" id="PTHR11465:SF23">
    <property type="entry name" value="CATALASE-2"/>
    <property type="match status" value="1"/>
</dbReference>
<keyword evidence="5 11" id="KW-0575">Peroxidase</keyword>
<reference evidence="14" key="1">
    <citation type="submission" date="2022-10" db="EMBL/GenBank/DDBJ databases">
        <title>The complete genomes of actinobacterial strains from the NBC collection.</title>
        <authorList>
            <person name="Joergensen T.S."/>
            <person name="Alvarez Arevalo M."/>
            <person name="Sterndorff E.B."/>
            <person name="Faurdal D."/>
            <person name="Vuksanovic O."/>
            <person name="Mourched A.-S."/>
            <person name="Charusanti P."/>
            <person name="Shaw S."/>
            <person name="Blin K."/>
            <person name="Weber T."/>
        </authorList>
    </citation>
    <scope>NUCLEOTIDE SEQUENCE</scope>
    <source>
        <strain evidence="14">NBC_00254</strain>
    </source>
</reference>
<dbReference type="PROSITE" id="PS00438">
    <property type="entry name" value="CATALASE_2"/>
    <property type="match status" value="1"/>
</dbReference>
<keyword evidence="15" id="KW-1185">Reference proteome</keyword>
<dbReference type="InterPro" id="IPR011614">
    <property type="entry name" value="Catalase_core"/>
</dbReference>
<dbReference type="InterPro" id="IPR024708">
    <property type="entry name" value="Catalase_AS"/>
</dbReference>
<dbReference type="Proteomes" id="UP001432011">
    <property type="component" value="Chromosome"/>
</dbReference>
<evidence type="ECO:0000256" key="5">
    <source>
        <dbReference type="ARBA" id="ARBA00022559"/>
    </source>
</evidence>
<dbReference type="PIRSF" id="PIRSF038928">
    <property type="entry name" value="Catalase_clade1-3"/>
    <property type="match status" value="1"/>
</dbReference>
<dbReference type="PROSITE" id="PS51402">
    <property type="entry name" value="CATALASE_3"/>
    <property type="match status" value="1"/>
</dbReference>
<evidence type="ECO:0000256" key="7">
    <source>
        <dbReference type="ARBA" id="ARBA00022723"/>
    </source>
</evidence>
<dbReference type="RefSeq" id="WP_147942300.1">
    <property type="nucleotide sequence ID" value="NZ_CP108085.1"/>
</dbReference>
<name>A0ABZ1SSZ3_9ACTN</name>
<feature type="region of interest" description="Disordered" evidence="12">
    <location>
        <begin position="1"/>
        <end position="34"/>
    </location>
</feature>
<dbReference type="InterPro" id="IPR018028">
    <property type="entry name" value="Catalase"/>
</dbReference>
<dbReference type="InterPro" id="IPR010582">
    <property type="entry name" value="Catalase_immune_responsive"/>
</dbReference>
<accession>A0ABZ1SSZ3</accession>
<dbReference type="InterPro" id="IPR024711">
    <property type="entry name" value="Catalase_clade1/3"/>
</dbReference>
<keyword evidence="9 11" id="KW-0408">Iron</keyword>
<evidence type="ECO:0000256" key="3">
    <source>
        <dbReference type="ARBA" id="ARBA00005329"/>
    </source>
</evidence>
<keyword evidence="6 11" id="KW-0349">Heme</keyword>
<evidence type="ECO:0000256" key="10">
    <source>
        <dbReference type="ARBA" id="ARBA00023324"/>
    </source>
</evidence>
<evidence type="ECO:0000313" key="15">
    <source>
        <dbReference type="Proteomes" id="UP001432011"/>
    </source>
</evidence>
<dbReference type="EC" id="1.11.1.6" evidence="4 11"/>
<gene>
    <name evidence="14" type="ORF">OG913_00515</name>
</gene>
<dbReference type="PRINTS" id="PR00067">
    <property type="entry name" value="CATALASE"/>
</dbReference>
<dbReference type="SMART" id="SM01060">
    <property type="entry name" value="Catalase"/>
    <property type="match status" value="1"/>
</dbReference>
<evidence type="ECO:0000256" key="12">
    <source>
        <dbReference type="SAM" id="MobiDB-lite"/>
    </source>
</evidence>
<dbReference type="SUPFAM" id="SSF56634">
    <property type="entry name" value="Heme-dependent catalase-like"/>
    <property type="match status" value="1"/>
</dbReference>
<evidence type="ECO:0000256" key="1">
    <source>
        <dbReference type="ARBA" id="ARBA00001971"/>
    </source>
</evidence>
<comment type="function">
    <text evidence="2">Decomposes hydrogen peroxide into water and oxygen; serves to protect cells from the toxic effects of hydrogen peroxide.</text>
</comment>
<sequence>MTDVSSKGPEPGDERPVLTNRQGHPVYDNQNQRTVGARGPATLENYQFLEKISHFDRERIPERVVHARGTTSYGFFEAYGRWGDEPISRFTRAKLFQEAGKRTDVAVRFSTVIGGRDSSECARDPRGFAVKFYTEDGNWDLVGNNLAVFFIRDAIKFPDVIHALKPDPVTFRQEANRIFDFMSQTPESMHMLVNLFSPRGIPADYRHMQGFGVNTYRWVNEQGDTMLVKYHWMPKQGVRSMTAEDAARIQAHELGHATKDLHDAIERGDYPEWELLVQMMSDDEHPELDFDPLDDTKVWPEEIFPAKPVGRMVLDRNVDNVFAENEQISFGTGVLVDGLDFSDDKMLVGRTFSYSDTQRYRVGPNYLQLPVNQARNADVRTNQRDGFMTYHQDRAGENPHVNYEPSITGGLREGQGPAHDEQGPQIIGRLTRKRIPRTNDYKQAGQRYLLMEQWERDDLVENLTAKLSECDRPIQERMVWHFLLVEDDLGLRVGEGLGITPDDVKHLEPLASQDLTDEDRERLANLGKNGPRDVSGLKMTHCVPDERATVPAA</sequence>
<feature type="domain" description="Catalase core" evidence="13">
    <location>
        <begin position="19"/>
        <end position="412"/>
    </location>
</feature>
<evidence type="ECO:0000256" key="11">
    <source>
        <dbReference type="RuleBase" id="RU000498"/>
    </source>
</evidence>
<keyword evidence="10 11" id="KW-0376">Hydrogen peroxide</keyword>
<dbReference type="Gene3D" id="2.40.180.10">
    <property type="entry name" value="Catalase core domain"/>
    <property type="match status" value="1"/>
</dbReference>
<dbReference type="Pfam" id="PF06628">
    <property type="entry name" value="Catalase-rel"/>
    <property type="match status" value="1"/>
</dbReference>